<dbReference type="Pfam" id="PF01565">
    <property type="entry name" value="FAD_binding_4"/>
    <property type="match status" value="1"/>
</dbReference>
<protein>
    <submittedName>
        <fullName evidence="10">FAD-linked oxidase</fullName>
    </submittedName>
</protein>
<reference evidence="10 11" key="1">
    <citation type="submission" date="2016-08" db="EMBL/GenBank/DDBJ databases">
        <title>Analysis of Carbohydrate Active Enzymes in Thermogemmatispora T81 Reveals Carbohydrate Degradation Ability.</title>
        <authorList>
            <person name="Tomazini A."/>
            <person name="Lal S."/>
            <person name="Stott M."/>
            <person name="Henrissat B."/>
            <person name="Polikarpov I."/>
            <person name="Sparling R."/>
            <person name="Levin D.B."/>
        </authorList>
    </citation>
    <scope>NUCLEOTIDE SEQUENCE [LARGE SCALE GENOMIC DNA]</scope>
    <source>
        <strain evidence="10 11">T81</strain>
    </source>
</reference>
<accession>A0A328VNG7</accession>
<dbReference type="EMBL" id="MCIF01000002">
    <property type="protein sequence ID" value="RAQ95695.1"/>
    <property type="molecule type" value="Genomic_DNA"/>
</dbReference>
<comment type="similarity">
    <text evidence="1">Belongs to the FAD-binding oxidoreductase/transferase type 4 family.</text>
</comment>
<dbReference type="Pfam" id="PF02913">
    <property type="entry name" value="FAD-oxidase_C"/>
    <property type="match status" value="1"/>
</dbReference>
<feature type="domain" description="FAD-binding PCMH-type" evidence="9">
    <location>
        <begin position="94"/>
        <end position="274"/>
    </location>
</feature>
<dbReference type="InterPro" id="IPR016164">
    <property type="entry name" value="FAD-linked_Oxase-like_C"/>
</dbReference>
<dbReference type="PANTHER" id="PTHR46568">
    <property type="entry name" value="ALKYLDIHYDROXYACETONEPHOSPHATE SYNTHASE, PEROXISOMAL"/>
    <property type="match status" value="1"/>
</dbReference>
<evidence type="ECO:0000256" key="1">
    <source>
        <dbReference type="ARBA" id="ARBA00008000"/>
    </source>
</evidence>
<dbReference type="InterPro" id="IPR006094">
    <property type="entry name" value="Oxid_FAD_bind_N"/>
</dbReference>
<feature type="site" description="Important for enzyme activity" evidence="8">
    <location>
        <position position="309"/>
    </location>
</feature>
<evidence type="ECO:0000256" key="3">
    <source>
        <dbReference type="ARBA" id="ARBA00022827"/>
    </source>
</evidence>
<proteinExistence type="inferred from homology"/>
<feature type="binding site" evidence="6">
    <location>
        <position position="390"/>
    </location>
    <ligand>
        <name>substrate</name>
    </ligand>
</feature>
<keyword evidence="11" id="KW-1185">Reference proteome</keyword>
<dbReference type="PANTHER" id="PTHR46568:SF1">
    <property type="entry name" value="ALKYLDIHYDROXYACETONEPHOSPHATE SYNTHASE, PEROXISOMAL"/>
    <property type="match status" value="1"/>
</dbReference>
<name>A0A328VNG7_9CHLR</name>
<dbReference type="PROSITE" id="PS51387">
    <property type="entry name" value="FAD_PCMH"/>
    <property type="match status" value="1"/>
</dbReference>
<dbReference type="GO" id="GO:0008610">
    <property type="term" value="P:lipid biosynthetic process"/>
    <property type="evidence" value="ECO:0007669"/>
    <property type="project" value="InterPro"/>
</dbReference>
<keyword evidence="4" id="KW-0560">Oxidoreductase</keyword>
<keyword evidence="3 7" id="KW-0274">FAD</keyword>
<dbReference type="Proteomes" id="UP000248706">
    <property type="component" value="Unassembled WGS sequence"/>
</dbReference>
<dbReference type="InterPro" id="IPR004113">
    <property type="entry name" value="FAD-bd_oxidored_4_C"/>
</dbReference>
<evidence type="ECO:0000256" key="6">
    <source>
        <dbReference type="PIRSR" id="PIRSR625650-2"/>
    </source>
</evidence>
<evidence type="ECO:0000313" key="11">
    <source>
        <dbReference type="Proteomes" id="UP000248706"/>
    </source>
</evidence>
<evidence type="ECO:0000256" key="4">
    <source>
        <dbReference type="ARBA" id="ARBA00023002"/>
    </source>
</evidence>
<comment type="caution">
    <text evidence="10">The sequence shown here is derived from an EMBL/GenBank/DDBJ whole genome shotgun (WGS) entry which is preliminary data.</text>
</comment>
<keyword evidence="2" id="KW-0285">Flavoprotein</keyword>
<dbReference type="InterPro" id="IPR036318">
    <property type="entry name" value="FAD-bd_PCMH-like_sf"/>
</dbReference>
<comment type="cofactor">
    <cofactor evidence="7">
        <name>FAD</name>
        <dbReference type="ChEBI" id="CHEBI:57692"/>
    </cofactor>
</comment>
<evidence type="ECO:0000259" key="9">
    <source>
        <dbReference type="PROSITE" id="PS51387"/>
    </source>
</evidence>
<dbReference type="RefSeq" id="WP_112428648.1">
    <property type="nucleotide sequence ID" value="NZ_MCIF01000002.1"/>
</dbReference>
<gene>
    <name evidence="10" type="ORF">A4R35_09130</name>
</gene>
<dbReference type="GO" id="GO:0071949">
    <property type="term" value="F:FAD binding"/>
    <property type="evidence" value="ECO:0007669"/>
    <property type="project" value="InterPro"/>
</dbReference>
<dbReference type="InterPro" id="IPR016167">
    <property type="entry name" value="FAD-bd_PCMH_sub1"/>
</dbReference>
<dbReference type="SUPFAM" id="SSF55103">
    <property type="entry name" value="FAD-linked oxidases, C-terminal domain"/>
    <property type="match status" value="1"/>
</dbReference>
<evidence type="ECO:0000256" key="8">
    <source>
        <dbReference type="PIRSR" id="PIRSR625650-4"/>
    </source>
</evidence>
<feature type="binding site" evidence="7">
    <location>
        <begin position="258"/>
        <end position="264"/>
    </location>
    <ligand>
        <name>FAD</name>
        <dbReference type="ChEBI" id="CHEBI:57692"/>
    </ligand>
</feature>
<dbReference type="AlphaFoldDB" id="A0A328VNG7"/>
<dbReference type="OrthoDB" id="9767256at2"/>
<dbReference type="Gene3D" id="3.30.70.3450">
    <property type="match status" value="1"/>
</dbReference>
<evidence type="ECO:0000256" key="2">
    <source>
        <dbReference type="ARBA" id="ARBA00022630"/>
    </source>
</evidence>
<organism evidence="10 11">
    <name type="scientific">Thermogemmatispora tikiterensis</name>
    <dbReference type="NCBI Taxonomy" id="1825093"/>
    <lineage>
        <taxon>Bacteria</taxon>
        <taxon>Bacillati</taxon>
        <taxon>Chloroflexota</taxon>
        <taxon>Ktedonobacteria</taxon>
        <taxon>Thermogemmatisporales</taxon>
        <taxon>Thermogemmatisporaceae</taxon>
        <taxon>Thermogemmatispora</taxon>
    </lineage>
</organism>
<dbReference type="Gene3D" id="3.30.465.10">
    <property type="match status" value="1"/>
</dbReference>
<dbReference type="SUPFAM" id="SSF56176">
    <property type="entry name" value="FAD-binding/transporter-associated domain-like"/>
    <property type="match status" value="1"/>
</dbReference>
<evidence type="ECO:0000256" key="7">
    <source>
        <dbReference type="PIRSR" id="PIRSR625650-3"/>
    </source>
</evidence>
<dbReference type="InterPro" id="IPR016166">
    <property type="entry name" value="FAD-bd_PCMH"/>
</dbReference>
<dbReference type="InterPro" id="IPR025650">
    <property type="entry name" value="Alkyl-DHAP_Synthase"/>
</dbReference>
<evidence type="ECO:0000313" key="10">
    <source>
        <dbReference type="EMBL" id="RAQ95695.1"/>
    </source>
</evidence>
<dbReference type="InterPro" id="IPR016169">
    <property type="entry name" value="FAD-bd_PCMH_sub2"/>
</dbReference>
<feature type="active site" description="Proton donor/acceptor" evidence="5">
    <location>
        <position position="452"/>
    </location>
</feature>
<dbReference type="GO" id="GO:0008609">
    <property type="term" value="F:alkylglycerone-phosphate synthase activity"/>
    <property type="evidence" value="ECO:0007669"/>
    <property type="project" value="InterPro"/>
</dbReference>
<dbReference type="GO" id="GO:0016491">
    <property type="term" value="F:oxidoreductase activity"/>
    <property type="evidence" value="ECO:0007669"/>
    <property type="project" value="UniProtKB-KW"/>
</dbReference>
<feature type="binding site" evidence="7">
    <location>
        <begin position="126"/>
        <end position="132"/>
    </location>
    <ligand>
        <name>FAD</name>
        <dbReference type="ChEBI" id="CHEBI:57692"/>
    </ligand>
</feature>
<sequence>MSARRRKFWGWGYEGDILSEEELNWLEGTWAAFFGVDQFEVTPPPTVEEIDLPPPRLSIPSQLAAICTTEPYERLRHAYGASFPDSARAFARDFSHPPDVVAYPRNVQEIAALLDWCYAQDIVTIPFGGGTSVVGGVEPPPVAERVLTIDLTRMQRVLEIDEASQVALIEAGAAGPVLEEQLRPGGWTLRFFPQSFEFSTLGGWIATRAGGHFATLATHIDDLVESVELVTPRGLIVSPRFPASGAGPDPLRLWLGSEGILGLITRAWVRIVRRPRFRASASVRFEEFEKASEAVRAIAQAGLYPANCRLLDPWESLGSGLGDGGQAFLVLTFESADHALDPWLQRALELCADYGGVTESQASESGQGESHRQGAAGRWRQRFLRMPWYREAMTARGIITDTFETAVTWERFPRLYEQVRLATAQAIREVTGKAGWVSCRLTHVYPDGAAAYFTFCALGKKEALVQQFWEIKRAALNAVTKHGGTITHHHAVGRDHRPWYDRERPMLFAEALRATKQALDPRWLLNPGVLLDPPAGSGVI</sequence>
<dbReference type="Gene3D" id="3.30.43.10">
    <property type="entry name" value="Uridine Diphospho-n-acetylenolpyruvylglucosamine Reductase, domain 2"/>
    <property type="match status" value="1"/>
</dbReference>
<dbReference type="Gene3D" id="3.30.300.330">
    <property type="match status" value="1"/>
</dbReference>
<evidence type="ECO:0000256" key="5">
    <source>
        <dbReference type="PIRSR" id="PIRSR625650-1"/>
    </source>
</evidence>